<accession>A0A382ENE8</accession>
<proteinExistence type="predicted"/>
<dbReference type="Pfam" id="PF07331">
    <property type="entry name" value="TctB"/>
    <property type="match status" value="1"/>
</dbReference>
<keyword evidence="1" id="KW-0472">Membrane</keyword>
<feature type="transmembrane region" description="Helical" evidence="1">
    <location>
        <begin position="13"/>
        <end position="35"/>
    </location>
</feature>
<keyword evidence="1" id="KW-0812">Transmembrane</keyword>
<reference evidence="3" key="1">
    <citation type="submission" date="2018-05" db="EMBL/GenBank/DDBJ databases">
        <authorList>
            <person name="Lanie J.A."/>
            <person name="Ng W.-L."/>
            <person name="Kazmierczak K.M."/>
            <person name="Andrzejewski T.M."/>
            <person name="Davidsen T.M."/>
            <person name="Wayne K.J."/>
            <person name="Tettelin H."/>
            <person name="Glass J.I."/>
            <person name="Rusch D."/>
            <person name="Podicherti R."/>
            <person name="Tsui H.-C.T."/>
            <person name="Winkler M.E."/>
        </authorList>
    </citation>
    <scope>NUCLEOTIDE SEQUENCE</scope>
</reference>
<evidence type="ECO:0000313" key="3">
    <source>
        <dbReference type="EMBL" id="SVB51899.1"/>
    </source>
</evidence>
<sequence>MAIVFASLVSYTFVLPLLGFFLSTVAILLIMSRAFGGPFLRSAILSFLYAATLFLVFAGLLGLSLPVGSFFLISP</sequence>
<evidence type="ECO:0000259" key="2">
    <source>
        <dbReference type="Pfam" id="PF07331"/>
    </source>
</evidence>
<evidence type="ECO:0000256" key="1">
    <source>
        <dbReference type="SAM" id="Phobius"/>
    </source>
</evidence>
<organism evidence="3">
    <name type="scientific">marine metagenome</name>
    <dbReference type="NCBI Taxonomy" id="408172"/>
    <lineage>
        <taxon>unclassified sequences</taxon>
        <taxon>metagenomes</taxon>
        <taxon>ecological metagenomes</taxon>
    </lineage>
</organism>
<feature type="domain" description="DUF1468" evidence="2">
    <location>
        <begin position="2"/>
        <end position="66"/>
    </location>
</feature>
<name>A0A382ENE8_9ZZZZ</name>
<dbReference type="InterPro" id="IPR009936">
    <property type="entry name" value="DUF1468"/>
</dbReference>
<gene>
    <name evidence="3" type="ORF">METZ01_LOCUS204753</name>
</gene>
<keyword evidence="1" id="KW-1133">Transmembrane helix</keyword>
<dbReference type="EMBL" id="UINC01045300">
    <property type="protein sequence ID" value="SVB51899.1"/>
    <property type="molecule type" value="Genomic_DNA"/>
</dbReference>
<dbReference type="AlphaFoldDB" id="A0A382ENE8"/>
<protein>
    <recommendedName>
        <fullName evidence="2">DUF1468 domain-containing protein</fullName>
    </recommendedName>
</protein>
<feature type="transmembrane region" description="Helical" evidence="1">
    <location>
        <begin position="47"/>
        <end position="73"/>
    </location>
</feature>